<dbReference type="Proteomes" id="UP000694427">
    <property type="component" value="Unplaced"/>
</dbReference>
<evidence type="ECO:0000256" key="4">
    <source>
        <dbReference type="ARBA" id="ARBA00023157"/>
    </source>
</evidence>
<evidence type="ECO:0000256" key="3">
    <source>
        <dbReference type="ARBA" id="ARBA00023136"/>
    </source>
</evidence>
<evidence type="ECO:0000256" key="5">
    <source>
        <dbReference type="ARBA" id="ARBA00023180"/>
    </source>
</evidence>
<dbReference type="Gene3D" id="2.130.10.10">
    <property type="entry name" value="YVTN repeat-like/Quinoprotein amine dehydrogenase"/>
    <property type="match status" value="2"/>
</dbReference>
<evidence type="ECO:0000256" key="2">
    <source>
        <dbReference type="ARBA" id="ARBA00009492"/>
    </source>
</evidence>
<accession>A0A8C1J4G9</accession>
<dbReference type="InterPro" id="IPR013783">
    <property type="entry name" value="Ig-like_fold"/>
</dbReference>
<keyword evidence="4" id="KW-1015">Disulfide bond</keyword>
<dbReference type="InterPro" id="IPR027231">
    <property type="entry name" value="Semaphorin"/>
</dbReference>
<dbReference type="SUPFAM" id="SSF101912">
    <property type="entry name" value="Sema domain"/>
    <property type="match status" value="1"/>
</dbReference>
<dbReference type="PANTHER" id="PTHR11036">
    <property type="entry name" value="SEMAPHORIN"/>
    <property type="match status" value="1"/>
</dbReference>
<comment type="caution">
    <text evidence="6">Lacks conserved residue(s) required for the propagation of feature annotation.</text>
</comment>
<dbReference type="GO" id="GO:0007411">
    <property type="term" value="P:axon guidance"/>
    <property type="evidence" value="ECO:0007669"/>
    <property type="project" value="TreeGrafter"/>
</dbReference>
<dbReference type="InterPro" id="IPR036179">
    <property type="entry name" value="Ig-like_dom_sf"/>
</dbReference>
<dbReference type="InterPro" id="IPR002165">
    <property type="entry name" value="Plexin_repeat"/>
</dbReference>
<feature type="transmembrane region" description="Helical" evidence="7">
    <location>
        <begin position="587"/>
        <end position="608"/>
    </location>
</feature>
<dbReference type="PROSITE" id="PS51004">
    <property type="entry name" value="SEMA"/>
    <property type="match status" value="1"/>
</dbReference>
<keyword evidence="3 7" id="KW-0472">Membrane</keyword>
<dbReference type="InterPro" id="IPR036352">
    <property type="entry name" value="Semap_dom_sf"/>
</dbReference>
<dbReference type="GO" id="GO:0030335">
    <property type="term" value="P:positive regulation of cell migration"/>
    <property type="evidence" value="ECO:0007669"/>
    <property type="project" value="TreeGrafter"/>
</dbReference>
<dbReference type="AlphaFoldDB" id="A0A8C1J4G9"/>
<evidence type="ECO:0000313" key="10">
    <source>
        <dbReference type="Ensembl" id="ENSCCRP00010027058.1"/>
    </source>
</evidence>
<dbReference type="SUPFAM" id="SSF48726">
    <property type="entry name" value="Immunoglobulin"/>
    <property type="match status" value="1"/>
</dbReference>
<evidence type="ECO:0000256" key="7">
    <source>
        <dbReference type="SAM" id="Phobius"/>
    </source>
</evidence>
<proteinExistence type="inferred from homology"/>
<sequence>RSTTVKNISSLLLSTDADTLFVGAQDALLSLDVSQPDSITLKDKVRKMCNPSGILCYIFHILQFFNSTHLYVCGTNAYKPKAIIIVSSNTQIAQIYKWKLNGLLFLYTATKVGFFGVKVISHCHSRGPRNNLDIFTLWFVFLLDPEFISSTHVASEGKILLFFTEFGDLTGDSLLNSFIVSRVAQVCTVRLHFSPILMFGCRYERDVYTRDSGDYKTFNLNGNHWTHQPNCGLFSDNDRMLNIVKKSFLTEKAVRPVGKKLILSTTEERYSRLAVQRTQAANGHSYTILYLLTESGFLHKVVLLVKGPHIIEEIQIFKEPQTVKNILLSTSKGVLFIGSSEGVFRVPVSNCSAYPTCAECVLARDPFCGWDSETRECATVSGLGSNLRQDVESGNVNEQCTDFKNTAATGKHIFLTRIAQFNEIVVLSCQSRSRLAEVTWRFSNNSVVPQFPYMQRKDGSLVFTVTPETVNTYHCVSEELGFKQTITSFDVTLPVMPRSFGSPSHQQPEVTLDSGQGTEIEPIPDDYTTLELDEPEPTKMERMDAFMTPDRSGEKKARTNHQSTMNMNRNAGKDTVCIAQKSYYTEMVAFCLLFVICLFVFIAFVVLWRHSMRCNKPTPQKQSKDTESDNIWFNQINGAQKVHHNSRTS</sequence>
<evidence type="ECO:0008006" key="12">
    <source>
        <dbReference type="Google" id="ProtNLM"/>
    </source>
</evidence>
<comment type="subcellular location">
    <subcellularLocation>
        <location evidence="1">Membrane</location>
    </subcellularLocation>
</comment>
<dbReference type="GO" id="GO:0045499">
    <property type="term" value="F:chemorepellent activity"/>
    <property type="evidence" value="ECO:0007669"/>
    <property type="project" value="TreeGrafter"/>
</dbReference>
<dbReference type="SMART" id="SM00630">
    <property type="entry name" value="Sema"/>
    <property type="match status" value="1"/>
</dbReference>
<protein>
    <recommendedName>
        <fullName evidence="12">Sema domain-containing protein</fullName>
    </recommendedName>
</protein>
<keyword evidence="5" id="KW-0325">Glycoprotein</keyword>
<dbReference type="Pfam" id="PF01437">
    <property type="entry name" value="PSI"/>
    <property type="match status" value="1"/>
</dbReference>
<organism evidence="10 11">
    <name type="scientific">Cyprinus carpio</name>
    <name type="common">Common carp</name>
    <dbReference type="NCBI Taxonomy" id="7962"/>
    <lineage>
        <taxon>Eukaryota</taxon>
        <taxon>Metazoa</taxon>
        <taxon>Chordata</taxon>
        <taxon>Craniata</taxon>
        <taxon>Vertebrata</taxon>
        <taxon>Euteleostomi</taxon>
        <taxon>Actinopterygii</taxon>
        <taxon>Neopterygii</taxon>
        <taxon>Teleostei</taxon>
        <taxon>Ostariophysi</taxon>
        <taxon>Cypriniformes</taxon>
        <taxon>Cyprinidae</taxon>
        <taxon>Cyprininae</taxon>
        <taxon>Cyprinus</taxon>
    </lineage>
</organism>
<feature type="domain" description="Ig-like" evidence="8">
    <location>
        <begin position="422"/>
        <end position="492"/>
    </location>
</feature>
<dbReference type="GO" id="GO:0030215">
    <property type="term" value="F:semaphorin receptor binding"/>
    <property type="evidence" value="ECO:0007669"/>
    <property type="project" value="InterPro"/>
</dbReference>
<dbReference type="PROSITE" id="PS50835">
    <property type="entry name" value="IG_LIKE"/>
    <property type="match status" value="1"/>
</dbReference>
<dbReference type="Pfam" id="PF01403">
    <property type="entry name" value="Sema"/>
    <property type="match status" value="1"/>
</dbReference>
<evidence type="ECO:0000313" key="11">
    <source>
        <dbReference type="Proteomes" id="UP000694427"/>
    </source>
</evidence>
<evidence type="ECO:0000259" key="8">
    <source>
        <dbReference type="PROSITE" id="PS50835"/>
    </source>
</evidence>
<evidence type="ECO:0000259" key="9">
    <source>
        <dbReference type="PROSITE" id="PS51004"/>
    </source>
</evidence>
<reference evidence="10" key="1">
    <citation type="submission" date="2025-08" db="UniProtKB">
        <authorList>
            <consortium name="Ensembl"/>
        </authorList>
    </citation>
    <scope>IDENTIFICATION</scope>
</reference>
<reference evidence="10" key="2">
    <citation type="submission" date="2025-09" db="UniProtKB">
        <authorList>
            <consortium name="Ensembl"/>
        </authorList>
    </citation>
    <scope>IDENTIFICATION</scope>
</reference>
<keyword evidence="7" id="KW-0812">Transmembrane</keyword>
<feature type="domain" description="Sema" evidence="9">
    <location>
        <begin position="1"/>
        <end position="348"/>
    </location>
</feature>
<keyword evidence="7" id="KW-1133">Transmembrane helix</keyword>
<dbReference type="Gene3D" id="3.30.1680.10">
    <property type="entry name" value="ligand-binding face of the semaphorins, domain 2"/>
    <property type="match status" value="1"/>
</dbReference>
<dbReference type="Ensembl" id="ENSCCRT00010029692.1">
    <property type="protein sequence ID" value="ENSCCRP00010027058.1"/>
    <property type="gene ID" value="ENSCCRG00010011606.1"/>
</dbReference>
<comment type="similarity">
    <text evidence="2">Belongs to the semaphorin family.</text>
</comment>
<dbReference type="InterPro" id="IPR007110">
    <property type="entry name" value="Ig-like_dom"/>
</dbReference>
<dbReference type="InterPro" id="IPR016201">
    <property type="entry name" value="PSI"/>
</dbReference>
<dbReference type="GO" id="GO:0071526">
    <property type="term" value="P:semaphorin-plexin signaling pathway"/>
    <property type="evidence" value="ECO:0007669"/>
    <property type="project" value="TreeGrafter"/>
</dbReference>
<name>A0A8C1J4G9_CYPCA</name>
<evidence type="ECO:0000256" key="6">
    <source>
        <dbReference type="PROSITE-ProRule" id="PRU00352"/>
    </source>
</evidence>
<dbReference type="Gene3D" id="2.60.40.10">
    <property type="entry name" value="Immunoglobulins"/>
    <property type="match status" value="1"/>
</dbReference>
<dbReference type="InterPro" id="IPR001627">
    <property type="entry name" value="Semap_dom"/>
</dbReference>
<keyword evidence="11" id="KW-1185">Reference proteome</keyword>
<dbReference type="PANTHER" id="PTHR11036:SF145">
    <property type="entry name" value="SEMAPHORIN-4A ISOFORM X1-RELATED"/>
    <property type="match status" value="1"/>
</dbReference>
<dbReference type="GO" id="GO:0005886">
    <property type="term" value="C:plasma membrane"/>
    <property type="evidence" value="ECO:0007669"/>
    <property type="project" value="TreeGrafter"/>
</dbReference>
<dbReference type="SUPFAM" id="SSF103575">
    <property type="entry name" value="Plexin repeat"/>
    <property type="match status" value="1"/>
</dbReference>
<dbReference type="InterPro" id="IPR015943">
    <property type="entry name" value="WD40/YVTN_repeat-like_dom_sf"/>
</dbReference>
<dbReference type="SMART" id="SM00423">
    <property type="entry name" value="PSI"/>
    <property type="match status" value="1"/>
</dbReference>
<dbReference type="GO" id="GO:0001755">
    <property type="term" value="P:neural crest cell migration"/>
    <property type="evidence" value="ECO:0007669"/>
    <property type="project" value="TreeGrafter"/>
</dbReference>
<evidence type="ECO:0000256" key="1">
    <source>
        <dbReference type="ARBA" id="ARBA00004370"/>
    </source>
</evidence>